<dbReference type="AlphaFoldDB" id="A0A843URX4"/>
<evidence type="ECO:0000313" key="1">
    <source>
        <dbReference type="EMBL" id="MQL85146.1"/>
    </source>
</evidence>
<evidence type="ECO:0000313" key="2">
    <source>
        <dbReference type="Proteomes" id="UP000652761"/>
    </source>
</evidence>
<gene>
    <name evidence="1" type="ORF">Taro_017663</name>
</gene>
<name>A0A843URX4_COLES</name>
<protein>
    <submittedName>
        <fullName evidence="1">Uncharacterized protein</fullName>
    </submittedName>
</protein>
<sequence>MALGDHCIARVLPGCFYFLTREAHRHRRIPFSRDLFLASSASALARSFCFLTREAPSPSPDPLAGDLFLAVSASALARSFWFLTRGSPISIAVRTCSSLATCQAGALERLSQSDCRGNSRRRTEQIKEFNLNRTLSNWTSTCMASSGLRLPLETISSSVSVRHIPMLDRRYSSNVAIPLP</sequence>
<accession>A0A843URX4</accession>
<dbReference type="Proteomes" id="UP000652761">
    <property type="component" value="Unassembled WGS sequence"/>
</dbReference>
<dbReference type="EMBL" id="NMUH01000811">
    <property type="protein sequence ID" value="MQL85146.1"/>
    <property type="molecule type" value="Genomic_DNA"/>
</dbReference>
<organism evidence="1 2">
    <name type="scientific">Colocasia esculenta</name>
    <name type="common">Wild taro</name>
    <name type="synonym">Arum esculentum</name>
    <dbReference type="NCBI Taxonomy" id="4460"/>
    <lineage>
        <taxon>Eukaryota</taxon>
        <taxon>Viridiplantae</taxon>
        <taxon>Streptophyta</taxon>
        <taxon>Embryophyta</taxon>
        <taxon>Tracheophyta</taxon>
        <taxon>Spermatophyta</taxon>
        <taxon>Magnoliopsida</taxon>
        <taxon>Liliopsida</taxon>
        <taxon>Araceae</taxon>
        <taxon>Aroideae</taxon>
        <taxon>Colocasieae</taxon>
        <taxon>Colocasia</taxon>
    </lineage>
</organism>
<reference evidence="1" key="1">
    <citation type="submission" date="2017-07" db="EMBL/GenBank/DDBJ databases">
        <title>Taro Niue Genome Assembly and Annotation.</title>
        <authorList>
            <person name="Atibalentja N."/>
            <person name="Keating K."/>
            <person name="Fields C.J."/>
        </authorList>
    </citation>
    <scope>NUCLEOTIDE SEQUENCE</scope>
    <source>
        <strain evidence="1">Niue_2</strain>
        <tissue evidence="1">Leaf</tissue>
    </source>
</reference>
<proteinExistence type="predicted"/>
<keyword evidence="2" id="KW-1185">Reference proteome</keyword>
<comment type="caution">
    <text evidence="1">The sequence shown here is derived from an EMBL/GenBank/DDBJ whole genome shotgun (WGS) entry which is preliminary data.</text>
</comment>